<evidence type="ECO:0000256" key="1">
    <source>
        <dbReference type="ARBA" id="ARBA00004442"/>
    </source>
</evidence>
<dbReference type="Gene3D" id="2.40.170.20">
    <property type="entry name" value="TonB-dependent receptor, beta-barrel domain"/>
    <property type="match status" value="1"/>
</dbReference>
<dbReference type="SUPFAM" id="SSF56935">
    <property type="entry name" value="Porins"/>
    <property type="match status" value="1"/>
</dbReference>
<evidence type="ECO:0000256" key="3">
    <source>
        <dbReference type="ARBA" id="ARBA00023237"/>
    </source>
</evidence>
<accession>A0A1C3RFK4</accession>
<dbReference type="InterPro" id="IPR036942">
    <property type="entry name" value="Beta-barrel_TonB_sf"/>
</dbReference>
<evidence type="ECO:0000313" key="6">
    <source>
        <dbReference type="Proteomes" id="UP000231658"/>
    </source>
</evidence>
<dbReference type="Pfam" id="PF07642">
    <property type="entry name" value="BBP2"/>
    <property type="match status" value="1"/>
</dbReference>
<dbReference type="RefSeq" id="WP_069186723.1">
    <property type="nucleotide sequence ID" value="NZ_FLYE01000008.1"/>
</dbReference>
<reference evidence="5 6" key="1">
    <citation type="submission" date="2016-07" db="EMBL/GenBank/DDBJ databases">
        <authorList>
            <person name="Lefevre C.T."/>
        </authorList>
    </citation>
    <scope>NUCLEOTIDE SEQUENCE [LARGE SCALE GENOMIC DNA]</scope>
    <source>
        <strain evidence="5">PR1</strain>
    </source>
</reference>
<feature type="chain" id="PRO_5008680697" description="Porin" evidence="4">
    <location>
        <begin position="23"/>
        <end position="457"/>
    </location>
</feature>
<evidence type="ECO:0000313" key="5">
    <source>
        <dbReference type="EMBL" id="SCA56035.1"/>
    </source>
</evidence>
<keyword evidence="2" id="KW-0472">Membrane</keyword>
<organism evidence="5 6">
    <name type="scientific">Candidatus Terasakiella magnetica</name>
    <dbReference type="NCBI Taxonomy" id="1867952"/>
    <lineage>
        <taxon>Bacteria</taxon>
        <taxon>Pseudomonadati</taxon>
        <taxon>Pseudomonadota</taxon>
        <taxon>Alphaproteobacteria</taxon>
        <taxon>Rhodospirillales</taxon>
        <taxon>Terasakiellaceae</taxon>
        <taxon>Terasakiella</taxon>
    </lineage>
</organism>
<evidence type="ECO:0008006" key="7">
    <source>
        <dbReference type="Google" id="ProtNLM"/>
    </source>
</evidence>
<name>A0A1C3RFK4_9PROT</name>
<dbReference type="InterPro" id="IPR011486">
    <property type="entry name" value="BBP2"/>
</dbReference>
<dbReference type="OrthoDB" id="9775763at2"/>
<protein>
    <recommendedName>
        <fullName evidence="7">Porin</fullName>
    </recommendedName>
</protein>
<proteinExistence type="predicted"/>
<keyword evidence="6" id="KW-1185">Reference proteome</keyword>
<dbReference type="GO" id="GO:0009279">
    <property type="term" value="C:cell outer membrane"/>
    <property type="evidence" value="ECO:0007669"/>
    <property type="project" value="UniProtKB-SubCell"/>
</dbReference>
<sequence>MKFVKTSLLTLLASTVALPVLAEEAGNKAGKGWLAREIIGDKLEKEYGIQIDGLAQFSVAFGEHASDSNDDFSATGNGGPLFFKEDDGFHMDQLHLFVHKDAKSSVVSRVTPTPAPAPEEIDIGFGFRSVYGSAAYFMTTEGFDDGWSLNGDSADPYAPNSTGEVYRLAIPEMYVDVSTPLLGGTNFMVGSWMSPVGDDIGFPMDPPNKFYSHPWSFQYTPAKHVGALMSSKLAQNESGIWGAEFGVVRGWNNMDDKNGDFSYIANLRWRSNDMRTWIDLESIHGNEEESDNSILSNNPGPLRVKSTDGAMRHLYVLDASHAINDKYTVRAAGIYGTQEAGNITSDPGAAAGHLITKDSKWYGLTGELSYQYSPQTTWNFRAEWLNDDNDGDAAKFNAQAGDYYGLTANANYKMNDFVQLRPEVRWDKFNSSVDNVNYFPNNENDQFSFMFDAVFNF</sequence>
<dbReference type="Proteomes" id="UP000231658">
    <property type="component" value="Unassembled WGS sequence"/>
</dbReference>
<comment type="subcellular location">
    <subcellularLocation>
        <location evidence="1">Cell outer membrane</location>
    </subcellularLocation>
</comment>
<evidence type="ECO:0000256" key="4">
    <source>
        <dbReference type="SAM" id="SignalP"/>
    </source>
</evidence>
<evidence type="ECO:0000256" key="2">
    <source>
        <dbReference type="ARBA" id="ARBA00023136"/>
    </source>
</evidence>
<dbReference type="STRING" id="1867952.MTBPR1_160026"/>
<feature type="signal peptide" evidence="4">
    <location>
        <begin position="1"/>
        <end position="22"/>
    </location>
</feature>
<gene>
    <name evidence="5" type="ORF">MTBPR1_160026</name>
</gene>
<dbReference type="AlphaFoldDB" id="A0A1C3RFK4"/>
<keyword evidence="4" id="KW-0732">Signal</keyword>
<dbReference type="EMBL" id="FLYE01000008">
    <property type="protein sequence ID" value="SCA56035.1"/>
    <property type="molecule type" value="Genomic_DNA"/>
</dbReference>
<keyword evidence="3" id="KW-0998">Cell outer membrane</keyword>